<dbReference type="KEGG" id="plv:ERIC2_10p00240"/>
<evidence type="ECO:0000313" key="2">
    <source>
        <dbReference type="EMBL" id="AHD07808.1"/>
    </source>
</evidence>
<name>V9WCA4_9BACL</name>
<gene>
    <name evidence="2" type="ORF">ERIC2_10p00240</name>
</gene>
<accession>V9WCA4</accession>
<sequence length="73" mass="8734">MLEHVQSVGTSQTNLRYRGIPWYLPLPTLYSILLILRRRNTPMEEFFRWAFTALLVVNLVVQILIYKQVKDRN</sequence>
<dbReference type="AlphaFoldDB" id="V9WCA4"/>
<evidence type="ECO:0000313" key="3">
    <source>
        <dbReference type="Proteomes" id="UP000029431"/>
    </source>
</evidence>
<keyword evidence="1" id="KW-0472">Membrane</keyword>
<dbReference type="HOGENOM" id="CLU_2701264_0_0_9"/>
<keyword evidence="1" id="KW-1133">Transmembrane helix</keyword>
<dbReference type="EMBL" id="CP003356">
    <property type="protein sequence ID" value="AHD07808.1"/>
    <property type="molecule type" value="Genomic_DNA"/>
</dbReference>
<dbReference type="Proteomes" id="UP000029431">
    <property type="component" value="Plasmid pPLA2_10"/>
</dbReference>
<keyword evidence="3" id="KW-1185">Reference proteome</keyword>
<keyword evidence="2" id="KW-0614">Plasmid</keyword>
<reference evidence="2 3" key="1">
    <citation type="journal article" date="2014" name="PLoS ONE">
        <title>How to Kill the Honey Bee Larva: Genomic Potential and Virulence Mechanisms of Paenibacillus larvae.</title>
        <authorList>
            <person name="Djukic M."/>
            <person name="Brzuszkiewicz E."/>
            <person name="Funfhaus A."/>
            <person name="Voss J."/>
            <person name="Gollnow K."/>
            <person name="Poppinga L."/>
            <person name="Liesegang H."/>
            <person name="Garcia-Gonzalez E."/>
            <person name="Genersch E."/>
            <person name="Daniel R."/>
        </authorList>
    </citation>
    <scope>NUCLEOTIDE SEQUENCE [LARGE SCALE GENOMIC DNA]</scope>
    <source>
        <strain evidence="2 3">DSM 25430</strain>
        <plasmid evidence="3">Plasmid pPLA2_10</plasmid>
    </source>
</reference>
<protein>
    <submittedName>
        <fullName evidence="2">Uncharacterized protein</fullName>
    </submittedName>
</protein>
<keyword evidence="1" id="KW-0812">Transmembrane</keyword>
<evidence type="ECO:0000256" key="1">
    <source>
        <dbReference type="SAM" id="Phobius"/>
    </source>
</evidence>
<feature type="transmembrane region" description="Helical" evidence="1">
    <location>
        <begin position="49"/>
        <end position="66"/>
    </location>
</feature>
<geneLocation type="plasmid" evidence="2 3">
    <name>pPLA2_10</name>
</geneLocation>
<organism evidence="2 3">
    <name type="scientific">Paenibacillus larvae subsp. larvae DSM 25430</name>
    <dbReference type="NCBI Taxonomy" id="697284"/>
    <lineage>
        <taxon>Bacteria</taxon>
        <taxon>Bacillati</taxon>
        <taxon>Bacillota</taxon>
        <taxon>Bacilli</taxon>
        <taxon>Bacillales</taxon>
        <taxon>Paenibacillaceae</taxon>
        <taxon>Paenibacillus</taxon>
    </lineage>
</organism>
<proteinExistence type="predicted"/>
<feature type="transmembrane region" description="Helical" evidence="1">
    <location>
        <begin position="20"/>
        <end position="37"/>
    </location>
</feature>